<keyword evidence="7" id="KW-1185">Reference proteome</keyword>
<proteinExistence type="inferred from homology"/>
<dbReference type="EMBL" id="UYYB01034945">
    <property type="protein sequence ID" value="VDM74239.1"/>
    <property type="molecule type" value="Genomic_DNA"/>
</dbReference>
<evidence type="ECO:0000259" key="5">
    <source>
        <dbReference type="Pfam" id="PF18253"/>
    </source>
</evidence>
<accession>A0A3P7J3G6</accession>
<dbReference type="InterPro" id="IPR034649">
    <property type="entry name" value="Hip_N"/>
</dbReference>
<keyword evidence="3" id="KW-0802">TPR repeat</keyword>
<evidence type="ECO:0000313" key="6">
    <source>
        <dbReference type="EMBL" id="VDM74239.1"/>
    </source>
</evidence>
<name>A0A3P7J3G6_STRVU</name>
<reference evidence="6 7" key="1">
    <citation type="submission" date="2018-11" db="EMBL/GenBank/DDBJ databases">
        <authorList>
            <consortium name="Pathogen Informatics"/>
        </authorList>
    </citation>
    <scope>NUCLEOTIDE SEQUENCE [LARGE SCALE GENOMIC DNA]</scope>
</reference>
<keyword evidence="2" id="KW-0677">Repeat</keyword>
<dbReference type="CDD" id="cd14438">
    <property type="entry name" value="Hip_N"/>
    <property type="match status" value="1"/>
</dbReference>
<protein>
    <recommendedName>
        <fullName evidence="5">Hsp70-interacting protein N-terminal domain-containing protein</fullName>
    </recommendedName>
</protein>
<feature type="region of interest" description="Disordered" evidence="4">
    <location>
        <begin position="45"/>
        <end position="73"/>
    </location>
</feature>
<dbReference type="FunFam" id="6.10.250.3420:FF:000001">
    <property type="entry name" value="Hsc70-interacting protein-like protein"/>
    <property type="match status" value="1"/>
</dbReference>
<evidence type="ECO:0000256" key="4">
    <source>
        <dbReference type="SAM" id="MobiDB-lite"/>
    </source>
</evidence>
<dbReference type="OrthoDB" id="533763at2759"/>
<dbReference type="Pfam" id="PF18253">
    <property type="entry name" value="HipN"/>
    <property type="match status" value="1"/>
</dbReference>
<dbReference type="Proteomes" id="UP000270094">
    <property type="component" value="Unassembled WGS sequence"/>
</dbReference>
<gene>
    <name evidence="6" type="ORF">SVUK_LOCUS9237</name>
</gene>
<dbReference type="PANTHER" id="PTHR45883">
    <property type="entry name" value="HSC70-INTERACTING PROTEIN"/>
    <property type="match status" value="1"/>
</dbReference>
<dbReference type="AlphaFoldDB" id="A0A3P7J3G6"/>
<evidence type="ECO:0000256" key="2">
    <source>
        <dbReference type="ARBA" id="ARBA00022737"/>
    </source>
</evidence>
<evidence type="ECO:0000256" key="1">
    <source>
        <dbReference type="ARBA" id="ARBA00009015"/>
    </source>
</evidence>
<organism evidence="6 7">
    <name type="scientific">Strongylus vulgaris</name>
    <name type="common">Blood worm</name>
    <dbReference type="NCBI Taxonomy" id="40348"/>
    <lineage>
        <taxon>Eukaryota</taxon>
        <taxon>Metazoa</taxon>
        <taxon>Ecdysozoa</taxon>
        <taxon>Nematoda</taxon>
        <taxon>Chromadorea</taxon>
        <taxon>Rhabditida</taxon>
        <taxon>Rhabditina</taxon>
        <taxon>Rhabditomorpha</taxon>
        <taxon>Strongyloidea</taxon>
        <taxon>Strongylidae</taxon>
        <taxon>Strongylus</taxon>
    </lineage>
</organism>
<feature type="domain" description="Hsp70-interacting protein N-terminal" evidence="5">
    <location>
        <begin position="6"/>
        <end position="47"/>
    </location>
</feature>
<sequence length="83" mass="9458">MTLVMEQHHLLLLKQFVSAIKANPDLLHESSLDFFRDFLEELGAKIPPKKSPEKGGAEAEHKTEAKEPEPEPMEVWAVFTPNY</sequence>
<dbReference type="PANTHER" id="PTHR45883:SF2">
    <property type="entry name" value="HSC70-INTERACTING PROTEIN"/>
    <property type="match status" value="1"/>
</dbReference>
<dbReference type="Gene3D" id="6.10.250.3420">
    <property type="match status" value="1"/>
</dbReference>
<dbReference type="GO" id="GO:0030544">
    <property type="term" value="F:Hsp70 protein binding"/>
    <property type="evidence" value="ECO:0007669"/>
    <property type="project" value="TreeGrafter"/>
</dbReference>
<evidence type="ECO:0000256" key="3">
    <source>
        <dbReference type="ARBA" id="ARBA00022803"/>
    </source>
</evidence>
<dbReference type="GO" id="GO:0046983">
    <property type="term" value="F:protein dimerization activity"/>
    <property type="evidence" value="ECO:0007669"/>
    <property type="project" value="InterPro"/>
</dbReference>
<comment type="similarity">
    <text evidence="1">Belongs to the FAM10 family.</text>
</comment>
<evidence type="ECO:0000313" key="7">
    <source>
        <dbReference type="Proteomes" id="UP000270094"/>
    </source>
</evidence>
<feature type="compositionally biased region" description="Basic and acidic residues" evidence="4">
    <location>
        <begin position="50"/>
        <end position="69"/>
    </location>
</feature>